<name>A0A4P6Q4Q2_9ACTN</name>
<proteinExistence type="predicted"/>
<dbReference type="KEGG" id="strr:EKD16_10190"/>
<protein>
    <submittedName>
        <fullName evidence="2">Uncharacterized protein</fullName>
    </submittedName>
</protein>
<feature type="compositionally biased region" description="Basic residues" evidence="1">
    <location>
        <begin position="64"/>
        <end position="74"/>
    </location>
</feature>
<dbReference type="Proteomes" id="UP000292235">
    <property type="component" value="Chromosome"/>
</dbReference>
<gene>
    <name evidence="2" type="ORF">EKD16_10190</name>
</gene>
<feature type="region of interest" description="Disordered" evidence="1">
    <location>
        <begin position="1"/>
        <end position="96"/>
    </location>
</feature>
<organism evidence="2 3">
    <name type="scientific">Streptomonospora litoralis</name>
    <dbReference type="NCBI Taxonomy" id="2498135"/>
    <lineage>
        <taxon>Bacteria</taxon>
        <taxon>Bacillati</taxon>
        <taxon>Actinomycetota</taxon>
        <taxon>Actinomycetes</taxon>
        <taxon>Streptosporangiales</taxon>
        <taxon>Nocardiopsidaceae</taxon>
        <taxon>Streptomonospora</taxon>
    </lineage>
</organism>
<evidence type="ECO:0000256" key="1">
    <source>
        <dbReference type="SAM" id="MobiDB-lite"/>
    </source>
</evidence>
<evidence type="ECO:0000313" key="3">
    <source>
        <dbReference type="Proteomes" id="UP000292235"/>
    </source>
</evidence>
<accession>A0A4P6Q4Q2</accession>
<sequence length="110" mass="11851">MRLVAAAPAETARKTDIDPQKPTPSEGWSPRGPRPGATSDVSSPPGPRSGALPGRASTRDRAPQRGHPHARARPQRGGTQPANRRRYVRYAGSSGDDRELMAAEYAFLRP</sequence>
<evidence type="ECO:0000313" key="2">
    <source>
        <dbReference type="EMBL" id="QBI53824.1"/>
    </source>
</evidence>
<keyword evidence="3" id="KW-1185">Reference proteome</keyword>
<dbReference type="EMBL" id="CP036455">
    <property type="protein sequence ID" value="QBI53824.1"/>
    <property type="molecule type" value="Genomic_DNA"/>
</dbReference>
<dbReference type="AlphaFoldDB" id="A0A4P6Q4Q2"/>
<reference evidence="2 3" key="1">
    <citation type="submission" date="2019-02" db="EMBL/GenBank/DDBJ databases">
        <authorList>
            <person name="Khodamoradi S."/>
            <person name="Hahnke R.L."/>
            <person name="Kaempfer P."/>
            <person name="Schumann P."/>
            <person name="Rohde M."/>
            <person name="Steinert M."/>
            <person name="Luzhetskyy A."/>
            <person name="Wink J."/>
            <person name="Ruckert C."/>
        </authorList>
    </citation>
    <scope>NUCLEOTIDE SEQUENCE [LARGE SCALE GENOMIC DNA]</scope>
    <source>
        <strain evidence="2 3">M2</strain>
    </source>
</reference>